<dbReference type="RefSeq" id="WP_207691309.1">
    <property type="nucleotide sequence ID" value="NZ_CP061799.1"/>
</dbReference>
<name>A0A975GFS8_9BACT</name>
<dbReference type="GO" id="GO:0003824">
    <property type="term" value="F:catalytic activity"/>
    <property type="evidence" value="ECO:0007669"/>
    <property type="project" value="UniProtKB-ARBA"/>
</dbReference>
<dbReference type="SUPFAM" id="SSF56801">
    <property type="entry name" value="Acetyl-CoA synthetase-like"/>
    <property type="match status" value="1"/>
</dbReference>
<feature type="domain" description="AMP-binding enzyme C-terminal" evidence="2">
    <location>
        <begin position="322"/>
        <end position="395"/>
    </location>
</feature>
<dbReference type="InterPro" id="IPR000873">
    <property type="entry name" value="AMP-dep_synth/lig_dom"/>
</dbReference>
<dbReference type="InterPro" id="IPR042099">
    <property type="entry name" value="ANL_N_sf"/>
</dbReference>
<dbReference type="InterPro" id="IPR025110">
    <property type="entry name" value="AMP-bd_C"/>
</dbReference>
<evidence type="ECO:0000313" key="3">
    <source>
        <dbReference type="EMBL" id="QTA79572.1"/>
    </source>
</evidence>
<dbReference type="KEGG" id="dli:dnl_18450"/>
<dbReference type="Pfam" id="PF13193">
    <property type="entry name" value="AMP-binding_C"/>
    <property type="match status" value="1"/>
</dbReference>
<dbReference type="InterPro" id="IPR045851">
    <property type="entry name" value="AMP-bd_C_sf"/>
</dbReference>
<sequence length="400" mass="46241">MTLPLLTEDAFYRILRDIFQAELKRLRGYPAIETNFPRYAVFQEPPWHIDSIEILEIAASVNEFFHLYKTGMEDNLLRYKNLKQWIELVFLSWQEHPEEITFRTSGSTGKPMPFTHTMDSLIQEIREIAQILEHAKRIISFVPSHHIYGFIFTVLFPAYSGIRVLDARETGIGLLKSKLEPGDLLVSFPAHWSYLDRSMPCWPDNIQGICSTGPANPDLLRRLCSKGLDCITEIYGSSEHGSIGFRHNPDHPYHVFSYLQSSKSQAGGENYFIRTLKSGKQESFYPDDLLKWKNEKEFYVLHRKDGALQVGGINVYPQKIADTIKSHPLVADCAVRLAEKNENPRLKAFIVPEHEVETISFRKQISQWIYQNLSPHERPVYLTIGEKIPKNNMGKNMDWL</sequence>
<dbReference type="EMBL" id="CP061799">
    <property type="protein sequence ID" value="QTA79572.1"/>
    <property type="molecule type" value="Genomic_DNA"/>
</dbReference>
<dbReference type="PANTHER" id="PTHR24096">
    <property type="entry name" value="LONG-CHAIN-FATTY-ACID--COA LIGASE"/>
    <property type="match status" value="1"/>
</dbReference>
<dbReference type="Proteomes" id="UP000663720">
    <property type="component" value="Chromosome"/>
</dbReference>
<organism evidence="3 4">
    <name type="scientific">Desulfonema limicola</name>
    <dbReference type="NCBI Taxonomy" id="45656"/>
    <lineage>
        <taxon>Bacteria</taxon>
        <taxon>Pseudomonadati</taxon>
        <taxon>Thermodesulfobacteriota</taxon>
        <taxon>Desulfobacteria</taxon>
        <taxon>Desulfobacterales</taxon>
        <taxon>Desulfococcaceae</taxon>
        <taxon>Desulfonema</taxon>
    </lineage>
</organism>
<accession>A0A975GFS8</accession>
<dbReference type="AlphaFoldDB" id="A0A975GFS8"/>
<dbReference type="Pfam" id="PF00501">
    <property type="entry name" value="AMP-binding"/>
    <property type="match status" value="1"/>
</dbReference>
<protein>
    <submittedName>
        <fullName evidence="3">AMP-binding enzyme</fullName>
    </submittedName>
</protein>
<reference evidence="3" key="1">
    <citation type="journal article" date="2021" name="Microb. Physiol.">
        <title>Proteogenomic Insights into the Physiology of Marine, Sulfate-Reducing, Filamentous Desulfonema limicola and Desulfonema magnum.</title>
        <authorList>
            <person name="Schnaars V."/>
            <person name="Wohlbrand L."/>
            <person name="Scheve S."/>
            <person name="Hinrichs C."/>
            <person name="Reinhardt R."/>
            <person name="Rabus R."/>
        </authorList>
    </citation>
    <scope>NUCLEOTIDE SEQUENCE</scope>
    <source>
        <strain evidence="3">5ac10</strain>
    </source>
</reference>
<evidence type="ECO:0000259" key="1">
    <source>
        <dbReference type="Pfam" id="PF00501"/>
    </source>
</evidence>
<gene>
    <name evidence="3" type="ORF">dnl_18450</name>
</gene>
<dbReference type="Gene3D" id="3.40.50.12780">
    <property type="entry name" value="N-terminal domain of ligase-like"/>
    <property type="match status" value="1"/>
</dbReference>
<proteinExistence type="predicted"/>
<evidence type="ECO:0000259" key="2">
    <source>
        <dbReference type="Pfam" id="PF13193"/>
    </source>
</evidence>
<dbReference type="Gene3D" id="3.30.300.30">
    <property type="match status" value="1"/>
</dbReference>
<keyword evidence="4" id="KW-1185">Reference proteome</keyword>
<feature type="domain" description="AMP-dependent synthetase/ligase" evidence="1">
    <location>
        <begin position="104"/>
        <end position="245"/>
    </location>
</feature>
<evidence type="ECO:0000313" key="4">
    <source>
        <dbReference type="Proteomes" id="UP000663720"/>
    </source>
</evidence>